<keyword evidence="1" id="KW-0175">Coiled coil</keyword>
<sequence length="414" mass="47988">MTIHTGCLIRVLFVLLVVFFSIYFLSSPFTSFDNEATSDKVFSPLDQLQASRKRQQELETALEETRIEIKDKLNKFSFNSSIPGSNIKTSKDLLKFRSYMECVTTKGRWVYDDTPRTVLVHKQDPLYGKCDSNSTPLNKNASIEEIWSNARNSIKYKWKAPNECPLPSFNRKDYCSLIAGKKILIVGDILSHQLHDLLIDYFHDGPVQCYGERSCKDHILCPSPSDDNDLSSVMRYARNDILSGKSADNLGRLDQKFLEQPWTLYVFRHNVIILNKGHHYQDDATFRSSFIKIVNYLRTKNPHTLLIFRSSTIGHSNCNVPNIKPLFNPYNDYELEQLPYHWREIHKQNMIAKEIIEAVGGVYWNIENVMETRVDDHIGGQDCIRWCIPGPSDIWLNLLFVLFKELKIDQKLSH</sequence>
<evidence type="ECO:0000313" key="4">
    <source>
        <dbReference type="Proteomes" id="UP001153678"/>
    </source>
</evidence>
<dbReference type="OrthoDB" id="630188at2759"/>
<dbReference type="EMBL" id="CAMKVN010002042">
    <property type="protein sequence ID" value="CAI2179315.1"/>
    <property type="molecule type" value="Genomic_DNA"/>
</dbReference>
<keyword evidence="2" id="KW-1133">Transmembrane helix</keyword>
<keyword evidence="4" id="KW-1185">Reference proteome</keyword>
<dbReference type="InterPro" id="IPR029962">
    <property type="entry name" value="TBL"/>
</dbReference>
<keyword evidence="2" id="KW-0812">Transmembrane</keyword>
<evidence type="ECO:0000256" key="1">
    <source>
        <dbReference type="SAM" id="Coils"/>
    </source>
</evidence>
<evidence type="ECO:0000313" key="3">
    <source>
        <dbReference type="EMBL" id="CAI2179315.1"/>
    </source>
</evidence>
<dbReference type="Proteomes" id="UP001153678">
    <property type="component" value="Unassembled WGS sequence"/>
</dbReference>
<feature type="coiled-coil region" evidence="1">
    <location>
        <begin position="45"/>
        <end position="75"/>
    </location>
</feature>
<accession>A0A9W4SSJ5</accession>
<dbReference type="GO" id="GO:0016413">
    <property type="term" value="F:O-acetyltransferase activity"/>
    <property type="evidence" value="ECO:0007669"/>
    <property type="project" value="InterPro"/>
</dbReference>
<protein>
    <submittedName>
        <fullName evidence="3">6538_t:CDS:1</fullName>
    </submittedName>
</protein>
<evidence type="ECO:0000256" key="2">
    <source>
        <dbReference type="SAM" id="Phobius"/>
    </source>
</evidence>
<dbReference type="PANTHER" id="PTHR32285:SF48">
    <property type="entry name" value="PROTEIN TRICHOME BIREFRINGENCE-LIKE 19"/>
    <property type="match status" value="1"/>
</dbReference>
<gene>
    <name evidence="3" type="ORF">FWILDA_LOCUS9027</name>
</gene>
<feature type="transmembrane region" description="Helical" evidence="2">
    <location>
        <begin position="7"/>
        <end position="25"/>
    </location>
</feature>
<reference evidence="3" key="1">
    <citation type="submission" date="2022-08" db="EMBL/GenBank/DDBJ databases">
        <authorList>
            <person name="Kallberg Y."/>
            <person name="Tangrot J."/>
            <person name="Rosling A."/>
        </authorList>
    </citation>
    <scope>NUCLEOTIDE SEQUENCE</scope>
    <source>
        <strain evidence="3">Wild A</strain>
    </source>
</reference>
<comment type="caution">
    <text evidence="3">The sequence shown here is derived from an EMBL/GenBank/DDBJ whole genome shotgun (WGS) entry which is preliminary data.</text>
</comment>
<name>A0A9W4SSJ5_9GLOM</name>
<keyword evidence="2" id="KW-0472">Membrane</keyword>
<organism evidence="3 4">
    <name type="scientific">Funneliformis geosporum</name>
    <dbReference type="NCBI Taxonomy" id="1117311"/>
    <lineage>
        <taxon>Eukaryota</taxon>
        <taxon>Fungi</taxon>
        <taxon>Fungi incertae sedis</taxon>
        <taxon>Mucoromycota</taxon>
        <taxon>Glomeromycotina</taxon>
        <taxon>Glomeromycetes</taxon>
        <taxon>Glomerales</taxon>
        <taxon>Glomeraceae</taxon>
        <taxon>Funneliformis</taxon>
    </lineage>
</organism>
<dbReference type="PANTHER" id="PTHR32285">
    <property type="entry name" value="PROTEIN TRICHOME BIREFRINGENCE-LIKE 9-RELATED"/>
    <property type="match status" value="1"/>
</dbReference>
<dbReference type="AlphaFoldDB" id="A0A9W4SSJ5"/>
<proteinExistence type="predicted"/>